<dbReference type="AlphaFoldDB" id="A0A965ZI50"/>
<evidence type="ECO:0000313" key="9">
    <source>
        <dbReference type="EMBL" id="NCD70157.1"/>
    </source>
</evidence>
<name>A0A965ZI50_9SPHI</name>
<dbReference type="GO" id="GO:0071555">
    <property type="term" value="P:cell wall organization"/>
    <property type="evidence" value="ECO:0007669"/>
    <property type="project" value="TreeGrafter"/>
</dbReference>
<feature type="transmembrane region" description="Helical" evidence="8">
    <location>
        <begin position="40"/>
        <end position="60"/>
    </location>
</feature>
<keyword evidence="7" id="KW-0460">Magnesium</keyword>
<keyword evidence="4 8" id="KW-0812">Transmembrane</keyword>
<feature type="transmembrane region" description="Helical" evidence="8">
    <location>
        <begin position="221"/>
        <end position="241"/>
    </location>
</feature>
<dbReference type="RefSeq" id="WP_166586121.1">
    <property type="nucleotide sequence ID" value="NZ_WWEO01000042.1"/>
</dbReference>
<dbReference type="GO" id="GO:0016780">
    <property type="term" value="F:phosphotransferase activity, for other substituted phosphate groups"/>
    <property type="evidence" value="ECO:0007669"/>
    <property type="project" value="InterPro"/>
</dbReference>
<feature type="transmembrane region" description="Helical" evidence="8">
    <location>
        <begin position="192"/>
        <end position="214"/>
    </location>
</feature>
<accession>A0A965ZI50</accession>
<evidence type="ECO:0000313" key="10">
    <source>
        <dbReference type="Proteomes" id="UP000638732"/>
    </source>
</evidence>
<dbReference type="PANTHER" id="PTHR22926">
    <property type="entry name" value="PHOSPHO-N-ACETYLMURAMOYL-PENTAPEPTIDE-TRANSFERASE"/>
    <property type="match status" value="1"/>
</dbReference>
<evidence type="ECO:0000256" key="5">
    <source>
        <dbReference type="ARBA" id="ARBA00022989"/>
    </source>
</evidence>
<reference evidence="9" key="2">
    <citation type="submission" date="2020-10" db="EMBL/GenBank/DDBJ databases">
        <title>Mucilaginibacter sp. nov., isolated from soil.</title>
        <authorList>
            <person name="Jeon C.O."/>
        </authorList>
    </citation>
    <scope>NUCLEOTIDE SEQUENCE</scope>
    <source>
        <strain evidence="9">R11</strain>
    </source>
</reference>
<dbReference type="Pfam" id="PF00953">
    <property type="entry name" value="Glycos_transf_4"/>
    <property type="match status" value="1"/>
</dbReference>
<dbReference type="GO" id="GO:0005886">
    <property type="term" value="C:plasma membrane"/>
    <property type="evidence" value="ECO:0007669"/>
    <property type="project" value="UniProtKB-SubCell"/>
</dbReference>
<evidence type="ECO:0000256" key="4">
    <source>
        <dbReference type="ARBA" id="ARBA00022692"/>
    </source>
</evidence>
<feature type="binding site" evidence="7">
    <location>
        <position position="195"/>
    </location>
    <ligand>
        <name>Mg(2+)</name>
        <dbReference type="ChEBI" id="CHEBI:18420"/>
    </ligand>
</feature>
<feature type="transmembrane region" description="Helical" evidence="8">
    <location>
        <begin position="67"/>
        <end position="83"/>
    </location>
</feature>
<keyword evidence="7" id="KW-0479">Metal-binding</keyword>
<feature type="transmembrane region" description="Helical" evidence="8">
    <location>
        <begin position="169"/>
        <end position="186"/>
    </location>
</feature>
<dbReference type="EMBL" id="WWEO01000042">
    <property type="protein sequence ID" value="NCD70157.1"/>
    <property type="molecule type" value="Genomic_DNA"/>
</dbReference>
<keyword evidence="3 9" id="KW-0808">Transferase</keyword>
<feature type="transmembrane region" description="Helical" evidence="8">
    <location>
        <begin position="270"/>
        <end position="288"/>
    </location>
</feature>
<sequence length="349" mass="39359">MNSVLVCLCLLLLLFAIELTYLRIARFFKIVAIPNNRSAHLKSTIVGGGIVVPISCLLYACISHFQYPFFLSGLLILALVNFIDDMLDVPIKFRLLAQFAAIALLLLQFNLFSYPIALIVAVVGFLIISFNAYNFLDGINGMLAAHTMMQLGCLLYINRFRIHFIDDRLLIIVTAATIVFAFFNFRTKAVCFAGDVGSITTAFIICSCIIKLILVSKNFLFINLLLVYHLDAITTFIFRWIQGQNVLQAHNKHFYLFLVNVLKWPHLKVAVLYAGIQLSINLFILYLFDLKGSDSNFYNIPYTVLLTGTMATLVVITRIGLEGSDLFRKAPDRTFLVANQKAPKNYKVI</sequence>
<dbReference type="Proteomes" id="UP000638732">
    <property type="component" value="Unassembled WGS sequence"/>
</dbReference>
<keyword evidence="5 8" id="KW-1133">Transmembrane helix</keyword>
<evidence type="ECO:0000256" key="7">
    <source>
        <dbReference type="PIRSR" id="PIRSR600715-1"/>
    </source>
</evidence>
<feature type="transmembrane region" description="Helical" evidence="8">
    <location>
        <begin position="139"/>
        <end position="157"/>
    </location>
</feature>
<protein>
    <submittedName>
        <fullName evidence="9">UDP-GlcNAc--UDP-phosphate GlcNAc-1-phosphate transferase</fullName>
    </submittedName>
</protein>
<evidence type="ECO:0000256" key="8">
    <source>
        <dbReference type="SAM" id="Phobius"/>
    </source>
</evidence>
<feature type="binding site" evidence="7">
    <location>
        <position position="134"/>
    </location>
    <ligand>
        <name>Mg(2+)</name>
        <dbReference type="ChEBI" id="CHEBI:18420"/>
    </ligand>
</feature>
<gene>
    <name evidence="9" type="ORF">GSY63_12385</name>
</gene>
<dbReference type="GO" id="GO:0009103">
    <property type="term" value="P:lipopolysaccharide biosynthetic process"/>
    <property type="evidence" value="ECO:0007669"/>
    <property type="project" value="TreeGrafter"/>
</dbReference>
<comment type="cofactor">
    <cofactor evidence="7">
        <name>Mg(2+)</name>
        <dbReference type="ChEBI" id="CHEBI:18420"/>
    </cofactor>
</comment>
<dbReference type="PANTHER" id="PTHR22926:SF3">
    <property type="entry name" value="UNDECAPRENYL-PHOSPHATE ALPHA-N-ACETYLGLUCOSAMINYL 1-PHOSPHATE TRANSFERASE"/>
    <property type="match status" value="1"/>
</dbReference>
<keyword evidence="6 8" id="KW-0472">Membrane</keyword>
<organism evidence="9 10">
    <name type="scientific">Mucilaginibacter agri</name>
    <dbReference type="NCBI Taxonomy" id="2695265"/>
    <lineage>
        <taxon>Bacteria</taxon>
        <taxon>Pseudomonadati</taxon>
        <taxon>Bacteroidota</taxon>
        <taxon>Sphingobacteriia</taxon>
        <taxon>Sphingobacteriales</taxon>
        <taxon>Sphingobacteriaceae</taxon>
        <taxon>Mucilaginibacter</taxon>
    </lineage>
</organism>
<feature type="transmembrane region" description="Helical" evidence="8">
    <location>
        <begin position="114"/>
        <end position="133"/>
    </location>
</feature>
<proteinExistence type="predicted"/>
<comment type="subcellular location">
    <subcellularLocation>
        <location evidence="1">Cell membrane</location>
        <topology evidence="1">Multi-pass membrane protein</topology>
    </subcellularLocation>
</comment>
<evidence type="ECO:0000256" key="3">
    <source>
        <dbReference type="ARBA" id="ARBA00022679"/>
    </source>
</evidence>
<comment type="caution">
    <text evidence="9">The sequence shown here is derived from an EMBL/GenBank/DDBJ whole genome shotgun (WGS) entry which is preliminary data.</text>
</comment>
<keyword evidence="10" id="KW-1185">Reference proteome</keyword>
<dbReference type="GO" id="GO:0046872">
    <property type="term" value="F:metal ion binding"/>
    <property type="evidence" value="ECO:0007669"/>
    <property type="project" value="UniProtKB-KW"/>
</dbReference>
<evidence type="ECO:0000256" key="6">
    <source>
        <dbReference type="ARBA" id="ARBA00023136"/>
    </source>
</evidence>
<keyword evidence="2" id="KW-1003">Cell membrane</keyword>
<evidence type="ECO:0000256" key="2">
    <source>
        <dbReference type="ARBA" id="ARBA00022475"/>
    </source>
</evidence>
<dbReference type="GO" id="GO:0044038">
    <property type="term" value="P:cell wall macromolecule biosynthetic process"/>
    <property type="evidence" value="ECO:0007669"/>
    <property type="project" value="TreeGrafter"/>
</dbReference>
<dbReference type="InterPro" id="IPR000715">
    <property type="entry name" value="Glycosyl_transferase_4"/>
</dbReference>
<feature type="transmembrane region" description="Helical" evidence="8">
    <location>
        <begin position="300"/>
        <end position="321"/>
    </location>
</feature>
<reference evidence="9" key="1">
    <citation type="submission" date="2020-01" db="EMBL/GenBank/DDBJ databases">
        <authorList>
            <person name="Seo Y.L."/>
        </authorList>
    </citation>
    <scope>NUCLEOTIDE SEQUENCE</scope>
    <source>
        <strain evidence="9">R11</strain>
    </source>
</reference>
<evidence type="ECO:0000256" key="1">
    <source>
        <dbReference type="ARBA" id="ARBA00004651"/>
    </source>
</evidence>